<dbReference type="RefSeq" id="WP_205179052.1">
    <property type="nucleotide sequence ID" value="NZ_JAFBFH010000010.1"/>
</dbReference>
<name>A0ABS2R5D1_9BACI</name>
<dbReference type="InterPro" id="IPR011059">
    <property type="entry name" value="Metal-dep_hydrolase_composite"/>
</dbReference>
<dbReference type="InterPro" id="IPR006680">
    <property type="entry name" value="Amidohydro-rel"/>
</dbReference>
<comment type="caution">
    <text evidence="2">The sequence shown here is derived from an EMBL/GenBank/DDBJ whole genome shotgun (WGS) entry which is preliminary data.</text>
</comment>
<evidence type="ECO:0000259" key="1">
    <source>
        <dbReference type="Pfam" id="PF01979"/>
    </source>
</evidence>
<dbReference type="InterPro" id="IPR051781">
    <property type="entry name" value="Metallo-dep_Hydrolase"/>
</dbReference>
<reference evidence="2 3" key="1">
    <citation type="submission" date="2021-01" db="EMBL/GenBank/DDBJ databases">
        <title>Genomic Encyclopedia of Type Strains, Phase IV (KMG-IV): sequencing the most valuable type-strain genomes for metagenomic binning, comparative biology and taxonomic classification.</title>
        <authorList>
            <person name="Goeker M."/>
        </authorList>
    </citation>
    <scope>NUCLEOTIDE SEQUENCE [LARGE SCALE GENOMIC DNA]</scope>
    <source>
        <strain evidence="2 3">DSM 105453</strain>
    </source>
</reference>
<dbReference type="Proteomes" id="UP000823485">
    <property type="component" value="Unassembled WGS sequence"/>
</dbReference>
<protein>
    <submittedName>
        <fullName evidence="2">Imidazolonepropionase-like amidohydrolase</fullName>
    </submittedName>
</protein>
<dbReference type="EMBL" id="JAFBFH010000010">
    <property type="protein sequence ID" value="MBM7714865.1"/>
    <property type="molecule type" value="Genomic_DNA"/>
</dbReference>
<sequence>MEFIINGVTAFCGENLALKEEQAIWIKDEMIYKVLPSDQIPSDKHVIDRSGMFLLPGLIDLHVHIIWDGETDPVKTNAEESYEQIIIRAVTNYQKYITKGITTIRDLGSIKDIALHVAEAADRNLIAGSRLVACGKTITMTGGHDPFWGSFSDGPSEVLKATREQIYKHAGVIKVSATGGVYGRSKGEVAERSELTYEELKIICEEANRFDLKVASHAIGREGIINSINAGVDSIEHGHYIDEEIVELMNRKGSSWVPTLEVYQKLASLEHVPLYAREKAKKVIEAHEKAFCQFFDQVLVGAGSDAGSISTPHPSLLGELHTMNKYVNNPRDILKTATVNAGKILGIPTGQITEGYFADFILMDQNPLLDLNHLEEIKEVYLEGKRFV</sequence>
<dbReference type="Gene3D" id="3.20.20.140">
    <property type="entry name" value="Metal-dependent hydrolases"/>
    <property type="match status" value="1"/>
</dbReference>
<evidence type="ECO:0000313" key="2">
    <source>
        <dbReference type="EMBL" id="MBM7714865.1"/>
    </source>
</evidence>
<dbReference type="Pfam" id="PF01979">
    <property type="entry name" value="Amidohydro_1"/>
    <property type="match status" value="1"/>
</dbReference>
<evidence type="ECO:0000313" key="3">
    <source>
        <dbReference type="Proteomes" id="UP000823485"/>
    </source>
</evidence>
<accession>A0ABS2R5D1</accession>
<dbReference type="PANTHER" id="PTHR43135">
    <property type="entry name" value="ALPHA-D-RIBOSE 1-METHYLPHOSPHONATE 5-TRIPHOSPHATE DIPHOSPHATASE"/>
    <property type="match status" value="1"/>
</dbReference>
<dbReference type="InterPro" id="IPR032466">
    <property type="entry name" value="Metal_Hydrolase"/>
</dbReference>
<gene>
    <name evidence="2" type="ORF">JOC94_001837</name>
</gene>
<dbReference type="SUPFAM" id="SSF51556">
    <property type="entry name" value="Metallo-dependent hydrolases"/>
    <property type="match status" value="1"/>
</dbReference>
<organism evidence="2 3">
    <name type="scientific">Siminovitchia thermophila</name>
    <dbReference type="NCBI Taxonomy" id="1245522"/>
    <lineage>
        <taxon>Bacteria</taxon>
        <taxon>Bacillati</taxon>
        <taxon>Bacillota</taxon>
        <taxon>Bacilli</taxon>
        <taxon>Bacillales</taxon>
        <taxon>Bacillaceae</taxon>
        <taxon>Siminovitchia</taxon>
    </lineage>
</organism>
<feature type="domain" description="Amidohydrolase-related" evidence="1">
    <location>
        <begin position="53"/>
        <end position="385"/>
    </location>
</feature>
<dbReference type="Gene3D" id="2.30.40.10">
    <property type="entry name" value="Urease, subunit C, domain 1"/>
    <property type="match status" value="1"/>
</dbReference>
<dbReference type="PANTHER" id="PTHR43135:SF3">
    <property type="entry name" value="ALPHA-D-RIBOSE 1-METHYLPHOSPHONATE 5-TRIPHOSPHATE DIPHOSPHATASE"/>
    <property type="match status" value="1"/>
</dbReference>
<keyword evidence="3" id="KW-1185">Reference proteome</keyword>
<dbReference type="CDD" id="cd01299">
    <property type="entry name" value="Met_dep_hydrolase_A"/>
    <property type="match status" value="1"/>
</dbReference>
<proteinExistence type="predicted"/>
<dbReference type="InterPro" id="IPR057744">
    <property type="entry name" value="OTAase-like"/>
</dbReference>
<dbReference type="SUPFAM" id="SSF51338">
    <property type="entry name" value="Composite domain of metallo-dependent hydrolases"/>
    <property type="match status" value="1"/>
</dbReference>